<feature type="transmembrane region" description="Helical" evidence="8">
    <location>
        <begin position="209"/>
        <end position="228"/>
    </location>
</feature>
<keyword evidence="2 7" id="KW-0813">Transport</keyword>
<dbReference type="InterPro" id="IPR018108">
    <property type="entry name" value="MCP_transmembrane"/>
</dbReference>
<reference evidence="9" key="1">
    <citation type="submission" date="2022-03" db="EMBL/GenBank/DDBJ databases">
        <title>A functionally conserved STORR gene fusion in Papaver species that diverged 16.8 million years ago.</title>
        <authorList>
            <person name="Catania T."/>
        </authorList>
    </citation>
    <scope>NUCLEOTIDE SEQUENCE</scope>
    <source>
        <strain evidence="9">S-191538</strain>
    </source>
</reference>
<comment type="similarity">
    <text evidence="7">Belongs to the mitochondrial carrier (TC 2.A.29) family.</text>
</comment>
<dbReference type="InterPro" id="IPR023395">
    <property type="entry name" value="MCP_dom_sf"/>
</dbReference>
<sequence length="339" mass="37228">MPTPPTHGFYCTCISTTTTASTVCYELCCFFLSTVSFILVHLLLLLHMFILISTPPNTASTFIPVLYIFIIVHFSGKTQMTVSDKFAGITQMATILNLEKISEILDSFVLTCMVVGVGSRHIAGSFIEVMEHRGWRGLWAGNTVNMLHIVPTQTIKLGTFECVKKAVTSGKGDWEKNGLSFSFSWLSPTAVGGAAAGIVSTLACHHLEVLKVITFTGQLILYSIILGLSKICKEGGIGTLYSGLSPTLIGMLPYSACYYFMYEKLQNNYWERQTKKSLSRPEMLLIGAMSGELFYSNHYQLPIEVARKRLMVGALQGKCPPNMAAALAEVIQEGVKGLY</sequence>
<dbReference type="Pfam" id="PF00153">
    <property type="entry name" value="Mito_carr"/>
    <property type="match status" value="2"/>
</dbReference>
<keyword evidence="3 6" id="KW-0812">Transmembrane</keyword>
<dbReference type="Gene3D" id="1.50.40.10">
    <property type="entry name" value="Mitochondrial carrier domain"/>
    <property type="match status" value="1"/>
</dbReference>
<dbReference type="PRINTS" id="PR00926">
    <property type="entry name" value="MITOCARRIER"/>
</dbReference>
<evidence type="ECO:0000256" key="6">
    <source>
        <dbReference type="PROSITE-ProRule" id="PRU00282"/>
    </source>
</evidence>
<gene>
    <name evidence="9" type="ORF">MKW94_007655</name>
</gene>
<dbReference type="EMBL" id="JAJJMA010300854">
    <property type="protein sequence ID" value="MCL7048099.1"/>
    <property type="molecule type" value="Genomic_DNA"/>
</dbReference>
<evidence type="ECO:0000256" key="7">
    <source>
        <dbReference type="RuleBase" id="RU000488"/>
    </source>
</evidence>
<evidence type="ECO:0000256" key="2">
    <source>
        <dbReference type="ARBA" id="ARBA00022448"/>
    </source>
</evidence>
<dbReference type="Proteomes" id="UP001177140">
    <property type="component" value="Unassembled WGS sequence"/>
</dbReference>
<protein>
    <submittedName>
        <fullName evidence="9">Uncharacterized protein</fullName>
    </submittedName>
</protein>
<keyword evidence="4" id="KW-0677">Repeat</keyword>
<evidence type="ECO:0000256" key="4">
    <source>
        <dbReference type="ARBA" id="ARBA00022737"/>
    </source>
</evidence>
<accession>A0AA41VV54</accession>
<dbReference type="GO" id="GO:0055085">
    <property type="term" value="P:transmembrane transport"/>
    <property type="evidence" value="ECO:0007669"/>
    <property type="project" value="InterPro"/>
</dbReference>
<organism evidence="9 10">
    <name type="scientific">Papaver nudicaule</name>
    <name type="common">Iceland poppy</name>
    <dbReference type="NCBI Taxonomy" id="74823"/>
    <lineage>
        <taxon>Eukaryota</taxon>
        <taxon>Viridiplantae</taxon>
        <taxon>Streptophyta</taxon>
        <taxon>Embryophyta</taxon>
        <taxon>Tracheophyta</taxon>
        <taxon>Spermatophyta</taxon>
        <taxon>Magnoliopsida</taxon>
        <taxon>Ranunculales</taxon>
        <taxon>Papaveraceae</taxon>
        <taxon>Papaveroideae</taxon>
        <taxon>Papaver</taxon>
    </lineage>
</organism>
<evidence type="ECO:0000313" key="10">
    <source>
        <dbReference type="Proteomes" id="UP001177140"/>
    </source>
</evidence>
<evidence type="ECO:0000313" key="9">
    <source>
        <dbReference type="EMBL" id="MCL7048099.1"/>
    </source>
</evidence>
<dbReference type="PANTHER" id="PTHR24089">
    <property type="entry name" value="SOLUTE CARRIER FAMILY 25"/>
    <property type="match status" value="1"/>
</dbReference>
<feature type="transmembrane region" description="Helical" evidence="8">
    <location>
        <begin position="58"/>
        <end position="76"/>
    </location>
</feature>
<feature type="transmembrane region" description="Helical" evidence="8">
    <location>
        <begin position="240"/>
        <end position="261"/>
    </location>
</feature>
<dbReference type="AlphaFoldDB" id="A0AA41VV54"/>
<comment type="caution">
    <text evidence="9">The sequence shown here is derived from an EMBL/GenBank/DDBJ whole genome shotgun (WGS) entry which is preliminary data.</text>
</comment>
<dbReference type="SUPFAM" id="SSF103506">
    <property type="entry name" value="Mitochondrial carrier"/>
    <property type="match status" value="1"/>
</dbReference>
<name>A0AA41VV54_PAPNU</name>
<keyword evidence="10" id="KW-1185">Reference proteome</keyword>
<evidence type="ECO:0000256" key="1">
    <source>
        <dbReference type="ARBA" id="ARBA00004141"/>
    </source>
</evidence>
<evidence type="ECO:0000256" key="8">
    <source>
        <dbReference type="SAM" id="Phobius"/>
    </source>
</evidence>
<comment type="subcellular location">
    <subcellularLocation>
        <location evidence="1">Membrane</location>
        <topology evidence="1">Multi-pass membrane protein</topology>
    </subcellularLocation>
</comment>
<dbReference type="InterPro" id="IPR002067">
    <property type="entry name" value="MCP"/>
</dbReference>
<feature type="repeat" description="Solcar" evidence="6">
    <location>
        <begin position="184"/>
        <end position="268"/>
    </location>
</feature>
<feature type="transmembrane region" description="Helical" evidence="8">
    <location>
        <begin position="183"/>
        <end position="203"/>
    </location>
</feature>
<feature type="transmembrane region" description="Helical" evidence="8">
    <location>
        <begin position="27"/>
        <end position="52"/>
    </location>
</feature>
<evidence type="ECO:0000256" key="5">
    <source>
        <dbReference type="ARBA" id="ARBA00023136"/>
    </source>
</evidence>
<keyword evidence="8" id="KW-1133">Transmembrane helix</keyword>
<keyword evidence="5 6" id="KW-0472">Membrane</keyword>
<dbReference type="GO" id="GO:0016020">
    <property type="term" value="C:membrane"/>
    <property type="evidence" value="ECO:0007669"/>
    <property type="project" value="UniProtKB-SubCell"/>
</dbReference>
<proteinExistence type="inferred from homology"/>
<evidence type="ECO:0000256" key="3">
    <source>
        <dbReference type="ARBA" id="ARBA00022692"/>
    </source>
</evidence>
<dbReference type="PROSITE" id="PS50920">
    <property type="entry name" value="SOLCAR"/>
    <property type="match status" value="1"/>
</dbReference>